<dbReference type="GO" id="GO:0003690">
    <property type="term" value="F:double-stranded DNA binding"/>
    <property type="evidence" value="ECO:0007669"/>
    <property type="project" value="TreeGrafter"/>
</dbReference>
<dbReference type="InterPro" id="IPR046341">
    <property type="entry name" value="SET_dom_sf"/>
</dbReference>
<evidence type="ECO:0000256" key="5">
    <source>
        <dbReference type="ARBA" id="ARBA00023328"/>
    </source>
</evidence>
<dbReference type="SUPFAM" id="SSF82199">
    <property type="entry name" value="SET domain"/>
    <property type="match status" value="1"/>
</dbReference>
<gene>
    <name evidence="11" type="ORF">CMV_009040</name>
</gene>
<evidence type="ECO:0000256" key="2">
    <source>
        <dbReference type="ARBA" id="ARBA00022454"/>
    </source>
</evidence>
<evidence type="ECO:0000256" key="1">
    <source>
        <dbReference type="ARBA" id="ARBA00004584"/>
    </source>
</evidence>
<dbReference type="EMBL" id="JRKL02000975">
    <property type="protein sequence ID" value="KAF3966901.1"/>
    <property type="molecule type" value="Genomic_DNA"/>
</dbReference>
<comment type="caution">
    <text evidence="11">The sequence shown here is derived from an EMBL/GenBank/DDBJ whole genome shotgun (WGS) entry which is preliminary data.</text>
</comment>
<dbReference type="GO" id="GO:0000775">
    <property type="term" value="C:chromosome, centromeric region"/>
    <property type="evidence" value="ECO:0007669"/>
    <property type="project" value="UniProtKB-SubCell"/>
</dbReference>
<dbReference type="Pfam" id="PF00856">
    <property type="entry name" value="SET"/>
    <property type="match status" value="1"/>
</dbReference>
<dbReference type="GO" id="GO:0008270">
    <property type="term" value="F:zinc ion binding"/>
    <property type="evidence" value="ECO:0007669"/>
    <property type="project" value="InterPro"/>
</dbReference>
<dbReference type="InterPro" id="IPR015947">
    <property type="entry name" value="PUA-like_sf"/>
</dbReference>
<dbReference type="InterPro" id="IPR051357">
    <property type="entry name" value="H3K9_HMTase_SUVAR3-9"/>
</dbReference>
<dbReference type="PROSITE" id="PS50280">
    <property type="entry name" value="SET"/>
    <property type="match status" value="1"/>
</dbReference>
<dbReference type="InterPro" id="IPR001214">
    <property type="entry name" value="SET_dom"/>
</dbReference>
<evidence type="ECO:0000313" key="12">
    <source>
        <dbReference type="Proteomes" id="UP000737018"/>
    </source>
</evidence>
<dbReference type="Proteomes" id="UP000737018">
    <property type="component" value="Unassembled WGS sequence"/>
</dbReference>
<dbReference type="AlphaFoldDB" id="A0A8J4RP47"/>
<name>A0A8J4RP47_9ROSI</name>
<keyword evidence="5" id="KW-0137">Centromere</keyword>
<organism evidence="11 12">
    <name type="scientific">Castanea mollissima</name>
    <name type="common">Chinese chestnut</name>
    <dbReference type="NCBI Taxonomy" id="60419"/>
    <lineage>
        <taxon>Eukaryota</taxon>
        <taxon>Viridiplantae</taxon>
        <taxon>Streptophyta</taxon>
        <taxon>Embryophyta</taxon>
        <taxon>Tracheophyta</taxon>
        <taxon>Spermatophyta</taxon>
        <taxon>Magnoliopsida</taxon>
        <taxon>eudicotyledons</taxon>
        <taxon>Gunneridae</taxon>
        <taxon>Pentapetalae</taxon>
        <taxon>rosids</taxon>
        <taxon>fabids</taxon>
        <taxon>Fagales</taxon>
        <taxon>Fagaceae</taxon>
        <taxon>Castanea</taxon>
    </lineage>
</organism>
<dbReference type="SMART" id="SM00317">
    <property type="entry name" value="SET"/>
    <property type="match status" value="1"/>
</dbReference>
<sequence>MAILEDSGAGPLCSCNQSKVLADDKKNVARCIKKIEPKTPVRGSPRSKSSQGRVNSRLKEKSDDEMPSNGSKRKRLSDGLKNQVSKNDAKVLFVEDIGCRSDLKTGRNNGDARVNDSVMVKETLRVFTTFYLRFVQEEEKRCLKPKDDVHFSNGSENNNGNAYDDHAKKLTKRPDLKAISEMVRSNKILYCKKIGHLPGIKVGQQFLSRAEMVAVGLHGDWLNGIDYIGETCKMEEYRKFTLPVAVSIVLSGQYEDDVDNAEVVYAGQGGNGLLGNKRQIKYQVMCRGNLVLKNNMVQDLPIRVIRGHKCAGSYTHKIYTYDGLYKVDHCWNERSAFGFNVFKYRLRQIEGQPKLVTNQVDFARQLVSKGRSELNGLVCKDISGGQENICIPATNVCDVPPVVPSGFKYIKSNRVAKNVIIPPNAPGCNCKGKCTNAEKCSCARLNGNDFPYVHHDGGRLVEPRDVVFECGPRCGCGPSCLNRTSQRGLKYQLEVYRTKDKGWAVRSGDLIPSGAPVCEYIGILRKSDELDNVSGNDYIFDIDCWQTMNGMGGRERRLRDVSIPSSNHAKERNDHISENGPEFCIDAGLYGNVARFINHSCEPNLFVQCVLSSHHDVRLARVVLFAADNILPMQAVEASALDSFLYWYPTLLKILPKISVYDTGLLRVGWGRKRDGSVEVEENGWVSGGGSGRKRDGSVEEERSARTTFTGDGACRHGGGAVDWWLFLGFTNGASLLPLAWPWCE</sequence>
<dbReference type="PROSITE" id="PS51575">
    <property type="entry name" value="SAM_MT43_SUVAR39_2"/>
    <property type="match status" value="1"/>
</dbReference>
<dbReference type="OrthoDB" id="5792673at2759"/>
<dbReference type="GO" id="GO:0042054">
    <property type="term" value="F:histone methyltransferase activity"/>
    <property type="evidence" value="ECO:0007669"/>
    <property type="project" value="InterPro"/>
</dbReference>
<dbReference type="PROSITE" id="PS50867">
    <property type="entry name" value="PRE_SET"/>
    <property type="match status" value="1"/>
</dbReference>
<dbReference type="Pfam" id="PF02182">
    <property type="entry name" value="SAD_SRA"/>
    <property type="match status" value="1"/>
</dbReference>
<comment type="subcellular location">
    <subcellularLocation>
        <location evidence="1">Chromosome</location>
        <location evidence="1">Centromere</location>
    </subcellularLocation>
    <subcellularLocation>
        <location evidence="6">Nucleus</location>
    </subcellularLocation>
</comment>
<feature type="domain" description="SET" evidence="8">
    <location>
        <begin position="491"/>
        <end position="641"/>
    </location>
</feature>
<evidence type="ECO:0000313" key="11">
    <source>
        <dbReference type="EMBL" id="KAF3966901.1"/>
    </source>
</evidence>
<evidence type="ECO:0000256" key="7">
    <source>
        <dbReference type="SAM" id="MobiDB-lite"/>
    </source>
</evidence>
<dbReference type="Pfam" id="PF05033">
    <property type="entry name" value="Pre-SET"/>
    <property type="match status" value="1"/>
</dbReference>
<evidence type="ECO:0000256" key="4">
    <source>
        <dbReference type="ARBA" id="ARBA00023242"/>
    </source>
</evidence>
<protein>
    <submittedName>
        <fullName evidence="11">Uncharacterized protein</fullName>
    </submittedName>
</protein>
<dbReference type="PROSITE" id="PS51015">
    <property type="entry name" value="YDG"/>
    <property type="match status" value="1"/>
</dbReference>
<reference evidence="11" key="1">
    <citation type="submission" date="2020-03" db="EMBL/GenBank/DDBJ databases">
        <title>Castanea mollissima Vanexum genome sequencing.</title>
        <authorList>
            <person name="Staton M."/>
        </authorList>
    </citation>
    <scope>NUCLEOTIDE SEQUENCE</scope>
    <source>
        <tissue evidence="11">Leaf</tissue>
    </source>
</reference>
<feature type="region of interest" description="Disordered" evidence="7">
    <location>
        <begin position="147"/>
        <end position="166"/>
    </location>
</feature>
<evidence type="ECO:0000259" key="9">
    <source>
        <dbReference type="PROSITE" id="PS50867"/>
    </source>
</evidence>
<evidence type="ECO:0000256" key="3">
    <source>
        <dbReference type="ARBA" id="ARBA00022853"/>
    </source>
</evidence>
<dbReference type="PANTHER" id="PTHR45660:SF94">
    <property type="entry name" value="HISTONE-LYSINE N-METHYLTRANSFERASE, H3 LYSINE-9 SPECIFIC SUVH4"/>
    <property type="match status" value="1"/>
</dbReference>
<dbReference type="Gene3D" id="2.30.280.10">
    <property type="entry name" value="SRA-YDG"/>
    <property type="match status" value="1"/>
</dbReference>
<keyword evidence="4 6" id="KW-0539">Nucleus</keyword>
<keyword evidence="12" id="KW-1185">Reference proteome</keyword>
<dbReference type="SUPFAM" id="SSF88697">
    <property type="entry name" value="PUA domain-like"/>
    <property type="match status" value="1"/>
</dbReference>
<dbReference type="InterPro" id="IPR007728">
    <property type="entry name" value="Pre-SET_dom"/>
</dbReference>
<feature type="region of interest" description="Disordered" evidence="7">
    <location>
        <begin position="34"/>
        <end position="81"/>
    </location>
</feature>
<dbReference type="Gene3D" id="2.170.270.10">
    <property type="entry name" value="SET domain"/>
    <property type="match status" value="1"/>
</dbReference>
<accession>A0A8J4RP47</accession>
<feature type="compositionally biased region" description="Polar residues" evidence="7">
    <location>
        <begin position="152"/>
        <end position="161"/>
    </location>
</feature>
<dbReference type="PANTHER" id="PTHR45660">
    <property type="entry name" value="HISTONE-LYSINE N-METHYLTRANSFERASE SETMAR"/>
    <property type="match status" value="1"/>
</dbReference>
<dbReference type="InterPro" id="IPR036987">
    <property type="entry name" value="SRA-YDG_sf"/>
</dbReference>
<keyword evidence="3" id="KW-0156">Chromatin regulator</keyword>
<evidence type="ECO:0000259" key="8">
    <source>
        <dbReference type="PROSITE" id="PS50280"/>
    </source>
</evidence>
<dbReference type="InterPro" id="IPR003105">
    <property type="entry name" value="SRA_YDG"/>
</dbReference>
<feature type="domain" description="Pre-SET" evidence="9">
    <location>
        <begin position="426"/>
        <end position="488"/>
    </location>
</feature>
<feature type="domain" description="YDG" evidence="10">
    <location>
        <begin position="195"/>
        <end position="348"/>
    </location>
</feature>
<keyword evidence="2" id="KW-0158">Chromosome</keyword>
<dbReference type="GO" id="GO:0005634">
    <property type="term" value="C:nucleus"/>
    <property type="evidence" value="ECO:0007669"/>
    <property type="project" value="UniProtKB-SubCell"/>
</dbReference>
<evidence type="ECO:0000259" key="10">
    <source>
        <dbReference type="PROSITE" id="PS51015"/>
    </source>
</evidence>
<dbReference type="SMART" id="SM00468">
    <property type="entry name" value="PreSET"/>
    <property type="match status" value="1"/>
</dbReference>
<dbReference type="InterPro" id="IPR025794">
    <property type="entry name" value="H3-K9-MeTrfase_plant"/>
</dbReference>
<proteinExistence type="predicted"/>
<dbReference type="SMART" id="SM00466">
    <property type="entry name" value="SRA"/>
    <property type="match status" value="1"/>
</dbReference>
<evidence type="ECO:0000256" key="6">
    <source>
        <dbReference type="PROSITE-ProRule" id="PRU00358"/>
    </source>
</evidence>